<protein>
    <submittedName>
        <fullName evidence="1">Uncharacterized protein</fullName>
    </submittedName>
</protein>
<dbReference type="RefSeq" id="WP_143736106.1">
    <property type="nucleotide sequence ID" value="NZ_FWXJ01000004.1"/>
</dbReference>
<evidence type="ECO:0000313" key="2">
    <source>
        <dbReference type="Proteomes" id="UP000192708"/>
    </source>
</evidence>
<name>A0A1W1Z897_9BURK</name>
<reference evidence="1 2" key="1">
    <citation type="submission" date="2017-04" db="EMBL/GenBank/DDBJ databases">
        <authorList>
            <person name="Afonso C.L."/>
            <person name="Miller P.J."/>
            <person name="Scott M.A."/>
            <person name="Spackman E."/>
            <person name="Goraichik I."/>
            <person name="Dimitrov K.M."/>
            <person name="Suarez D.L."/>
            <person name="Swayne D.E."/>
        </authorList>
    </citation>
    <scope>NUCLEOTIDE SEQUENCE [LARGE SCALE GENOMIC DNA]</scope>
    <source>
        <strain evidence="1 2">VK13</strain>
    </source>
</reference>
<evidence type="ECO:0000313" key="1">
    <source>
        <dbReference type="EMBL" id="SMC44614.1"/>
    </source>
</evidence>
<dbReference type="OrthoDB" id="8926484at2"/>
<dbReference type="EMBL" id="FWXJ01000004">
    <property type="protein sequence ID" value="SMC44614.1"/>
    <property type="molecule type" value="Genomic_DNA"/>
</dbReference>
<keyword evidence="2" id="KW-1185">Reference proteome</keyword>
<dbReference type="AlphaFoldDB" id="A0A1W1Z897"/>
<proteinExistence type="predicted"/>
<accession>A0A1W1Z897</accession>
<gene>
    <name evidence="1" type="ORF">SAMN06296008_104188</name>
</gene>
<sequence>MSNYLRNSLIALVALLGISVYGYAQLPEVLKRNNITFVMGGIGEDEAKAIRSEAKNWPLSIEFSEYLNNRDAWISGVQLKIINSNDEITLDEIIDGPLFLANLPVGNYQLIGTYGGVSKKQKIQIKAGKTLRVAMSWRLAKTSSTQSETKLVNVDEFNQKVTIFQENFKKMQEQMDQIHRTTDFSERQRLLGEHWATMQSNAKVMQEIWGQGLTSCCNRGGHMMDGRYLGRRGPIGSYYSEMTPEELQRHQYMLERYMGMQQNMMNQMMMHQNYRWMNR</sequence>
<dbReference type="STRING" id="1938817.SAMN06296008_104188"/>
<organism evidence="1 2">
    <name type="scientific">Polynucleobacter kasalickyi</name>
    <dbReference type="NCBI Taxonomy" id="1938817"/>
    <lineage>
        <taxon>Bacteria</taxon>
        <taxon>Pseudomonadati</taxon>
        <taxon>Pseudomonadota</taxon>
        <taxon>Betaproteobacteria</taxon>
        <taxon>Burkholderiales</taxon>
        <taxon>Burkholderiaceae</taxon>
        <taxon>Polynucleobacter</taxon>
    </lineage>
</organism>
<dbReference type="Proteomes" id="UP000192708">
    <property type="component" value="Unassembled WGS sequence"/>
</dbReference>